<feature type="repeat" description="ANK" evidence="3">
    <location>
        <begin position="1"/>
        <end position="33"/>
    </location>
</feature>
<protein>
    <submittedName>
        <fullName evidence="4">Ankyrin-3</fullName>
    </submittedName>
</protein>
<dbReference type="InterPro" id="IPR036770">
    <property type="entry name" value="Ankyrin_rpt-contain_sf"/>
</dbReference>
<dbReference type="GO" id="GO:0085020">
    <property type="term" value="P:protein K6-linked ubiquitination"/>
    <property type="evidence" value="ECO:0007669"/>
    <property type="project" value="TreeGrafter"/>
</dbReference>
<accession>A0A2J7ZQ66</accession>
<dbReference type="OrthoDB" id="567660at2759"/>
<dbReference type="InterPro" id="IPR002110">
    <property type="entry name" value="Ankyrin_rpt"/>
</dbReference>
<dbReference type="AlphaFoldDB" id="A0A2J7ZQ66"/>
<dbReference type="GO" id="GO:0004842">
    <property type="term" value="F:ubiquitin-protein transferase activity"/>
    <property type="evidence" value="ECO:0007669"/>
    <property type="project" value="TreeGrafter"/>
</dbReference>
<organism evidence="4 5">
    <name type="scientific">Tetrabaena socialis</name>
    <dbReference type="NCBI Taxonomy" id="47790"/>
    <lineage>
        <taxon>Eukaryota</taxon>
        <taxon>Viridiplantae</taxon>
        <taxon>Chlorophyta</taxon>
        <taxon>core chlorophytes</taxon>
        <taxon>Chlorophyceae</taxon>
        <taxon>CS clade</taxon>
        <taxon>Chlamydomonadales</taxon>
        <taxon>Tetrabaenaceae</taxon>
        <taxon>Tetrabaena</taxon>
    </lineage>
</organism>
<dbReference type="EMBL" id="PGGS01000663">
    <property type="protein sequence ID" value="PNH02396.1"/>
    <property type="molecule type" value="Genomic_DNA"/>
</dbReference>
<feature type="repeat" description="ANK" evidence="3">
    <location>
        <begin position="34"/>
        <end position="66"/>
    </location>
</feature>
<feature type="non-terminal residue" evidence="4">
    <location>
        <position position="1"/>
    </location>
</feature>
<dbReference type="PROSITE" id="PS50297">
    <property type="entry name" value="ANK_REP_REGION"/>
    <property type="match status" value="1"/>
</dbReference>
<dbReference type="Gene3D" id="1.25.40.20">
    <property type="entry name" value="Ankyrin repeat-containing domain"/>
    <property type="match status" value="1"/>
</dbReference>
<comment type="caution">
    <text evidence="4">The sequence shown here is derived from an EMBL/GenBank/DDBJ whole genome shotgun (WGS) entry which is preliminary data.</text>
</comment>
<dbReference type="PRINTS" id="PR01415">
    <property type="entry name" value="ANKYRIN"/>
</dbReference>
<gene>
    <name evidence="4" type="ORF">TSOC_011638</name>
</gene>
<dbReference type="Proteomes" id="UP000236333">
    <property type="component" value="Unassembled WGS sequence"/>
</dbReference>
<reference evidence="4 5" key="1">
    <citation type="journal article" date="2017" name="Mol. Biol. Evol.">
        <title>The 4-celled Tetrabaena socialis nuclear genome reveals the essential components for genetic control of cell number at the origin of multicellularity in the volvocine lineage.</title>
        <authorList>
            <person name="Featherston J."/>
            <person name="Arakaki Y."/>
            <person name="Hanschen E.R."/>
            <person name="Ferris P.J."/>
            <person name="Michod R.E."/>
            <person name="Olson B.J.S.C."/>
            <person name="Nozaki H."/>
            <person name="Durand P.M."/>
        </authorList>
    </citation>
    <scope>NUCLEOTIDE SEQUENCE [LARGE SCALE GENOMIC DNA]</scope>
    <source>
        <strain evidence="4 5">NIES-571</strain>
    </source>
</reference>
<evidence type="ECO:0000256" key="3">
    <source>
        <dbReference type="PROSITE-ProRule" id="PRU00023"/>
    </source>
</evidence>
<name>A0A2J7ZQ66_9CHLO</name>
<evidence type="ECO:0000313" key="5">
    <source>
        <dbReference type="Proteomes" id="UP000236333"/>
    </source>
</evidence>
<dbReference type="Pfam" id="PF12796">
    <property type="entry name" value="Ank_2"/>
    <property type="match status" value="1"/>
</dbReference>
<evidence type="ECO:0000256" key="1">
    <source>
        <dbReference type="ARBA" id="ARBA00022737"/>
    </source>
</evidence>
<dbReference type="PANTHER" id="PTHR24171">
    <property type="entry name" value="ANKYRIN REPEAT DOMAIN-CONTAINING PROTEIN 39-RELATED"/>
    <property type="match status" value="1"/>
</dbReference>
<dbReference type="PANTHER" id="PTHR24171:SF8">
    <property type="entry name" value="BRCA1-ASSOCIATED RING DOMAIN PROTEIN 1"/>
    <property type="match status" value="1"/>
</dbReference>
<dbReference type="SMART" id="SM00248">
    <property type="entry name" value="ANK"/>
    <property type="match status" value="2"/>
</dbReference>
<dbReference type="SUPFAM" id="SSF48403">
    <property type="entry name" value="Ankyrin repeat"/>
    <property type="match status" value="1"/>
</dbReference>
<keyword evidence="5" id="KW-1185">Reference proteome</keyword>
<keyword evidence="2 3" id="KW-0040">ANK repeat</keyword>
<sequence>VGLTALHCASIAGHTEVVAALLWVRADMAAKTNVGWTALHCASKKGHTEVVEALLRAGADVATKTDVLGH</sequence>
<keyword evidence="1" id="KW-0677">Repeat</keyword>
<dbReference type="PROSITE" id="PS50088">
    <property type="entry name" value="ANK_REPEAT"/>
    <property type="match status" value="2"/>
</dbReference>
<evidence type="ECO:0000313" key="4">
    <source>
        <dbReference type="EMBL" id="PNH02396.1"/>
    </source>
</evidence>
<proteinExistence type="predicted"/>
<evidence type="ECO:0000256" key="2">
    <source>
        <dbReference type="ARBA" id="ARBA00023043"/>
    </source>
</evidence>